<proteinExistence type="predicted"/>
<name>A0A6N2LKA7_SALVM</name>
<gene>
    <name evidence="1" type="ORF">SVIM_LOCUS233789</name>
</gene>
<dbReference type="EMBL" id="CAADRP010001549">
    <property type="protein sequence ID" value="VFU40593.1"/>
    <property type="molecule type" value="Genomic_DNA"/>
</dbReference>
<dbReference type="AlphaFoldDB" id="A0A6N2LKA7"/>
<evidence type="ECO:0000313" key="1">
    <source>
        <dbReference type="EMBL" id="VFU40593.1"/>
    </source>
</evidence>
<sequence>MSPMYKPFSTPGFQYCPSLSLPLFSFFFHKSLSLFSASVHSISKKILDHLSDTPSKQLIVSPGLEVSPRHQHVNEGGSIALETPGAHRIGDWRLGY</sequence>
<organism evidence="1">
    <name type="scientific">Salix viminalis</name>
    <name type="common">Common osier</name>
    <name type="synonym">Basket willow</name>
    <dbReference type="NCBI Taxonomy" id="40686"/>
    <lineage>
        <taxon>Eukaryota</taxon>
        <taxon>Viridiplantae</taxon>
        <taxon>Streptophyta</taxon>
        <taxon>Embryophyta</taxon>
        <taxon>Tracheophyta</taxon>
        <taxon>Spermatophyta</taxon>
        <taxon>Magnoliopsida</taxon>
        <taxon>eudicotyledons</taxon>
        <taxon>Gunneridae</taxon>
        <taxon>Pentapetalae</taxon>
        <taxon>rosids</taxon>
        <taxon>fabids</taxon>
        <taxon>Malpighiales</taxon>
        <taxon>Salicaceae</taxon>
        <taxon>Saliceae</taxon>
        <taxon>Salix</taxon>
    </lineage>
</organism>
<reference evidence="1" key="1">
    <citation type="submission" date="2019-03" db="EMBL/GenBank/DDBJ databases">
        <authorList>
            <person name="Mank J."/>
            <person name="Almeida P."/>
        </authorList>
    </citation>
    <scope>NUCLEOTIDE SEQUENCE</scope>
    <source>
        <strain evidence="1">78183</strain>
    </source>
</reference>
<accession>A0A6N2LKA7</accession>
<protein>
    <submittedName>
        <fullName evidence="1">Uncharacterized protein</fullName>
    </submittedName>
</protein>